<proteinExistence type="predicted"/>
<dbReference type="AlphaFoldDB" id="A0A1L7X6V5"/>
<evidence type="ECO:0000313" key="2">
    <source>
        <dbReference type="Proteomes" id="UP000184330"/>
    </source>
</evidence>
<dbReference type="InterPro" id="IPR053161">
    <property type="entry name" value="Ulvan_degrading_GH"/>
</dbReference>
<dbReference type="InterPro" id="IPR029062">
    <property type="entry name" value="Class_I_gatase-like"/>
</dbReference>
<dbReference type="Proteomes" id="UP000184330">
    <property type="component" value="Unassembled WGS sequence"/>
</dbReference>
<evidence type="ECO:0000313" key="1">
    <source>
        <dbReference type="EMBL" id="CZR60732.1"/>
    </source>
</evidence>
<accession>A0A1L7X6V5</accession>
<dbReference type="STRING" id="576137.A0A1L7X6V5"/>
<dbReference type="CDD" id="cd03143">
    <property type="entry name" value="A4_beta-galactosidase_middle_domain"/>
    <property type="match status" value="1"/>
</dbReference>
<gene>
    <name evidence="1" type="ORF">PAC_10628</name>
</gene>
<name>A0A1L7X6V5_9HELO</name>
<keyword evidence="2" id="KW-1185">Reference proteome</keyword>
<sequence length="1063" mass="121245">MSLGINPLTFPRSQTKYDENVFKKPPAEYRGAPLWCWNTRLQEDRLLRQIDQLAEMGMGGFHIHSRIGLDTPYMGPEFMDLVKACVNRARERKMLACLYDEDRWPSGAAGGLVTKGHPEFKAQHLLVTPWEYGKAPTGPAKIGGANGKASRSEQGTLITRFEITLRDSKLESYRRVPDGEPSTHSTWYVYVEPNPPSEWYNGDTYIDTFNPKAIERFIETTHEVYHSKLASDFGTVVPCIFTDEPQFAHKTILLKGSDQHDIFMPWSLDMDDTFTSQYGSSLIDKLPELVWDSAVDDTRHNTTRYHYHDHICERFVTSFMDTVAKWCRHRGIALIGHMMKEPTLLSQTQALGEAMRCYRNLDMPGIDMLSDLMEYNTAKQASSVARKNGAKGIMSEIYGVTNWTFDFAGHMAAGNWQAALGVVFRVHHLSWVSMAGEAKRDYPAAIGYQSPWYKEYPYIEDYFARVGVSLTRGKARTRVAVIHPIESYWLCFGPMQTSGQEQAFRDQAFEDLTTWLLHGLIDFDFISESLFPEQTPLDTIVSGAPLQVGHCAYDVIILPYLRTIRSSTLERLQKFTACRGTVIVAGSAPSLVDAQLPTGIPHIPSSKKIEWSSFAVISALEEWRDVRVTSTDDGIRHPKFLYQLRIDEQDQHLFICNTDKKRWYPTSVEVRGEWDVTILDALKGDTWQIARLIENGWTSFKWYFEPCASVLALLTPVSGIQQNTTTLKPQAVLRGNLKTVDIVTLKSIELSEPNVLVLDYPEYQVNDGPWENREEILRVENIVRRRFHLPQKLEAFRQPWSVPLDSRQRQVSLKLRFEVNSQTDVPSPKLALENAETTKIRVNGEDIPSKVAGWWVDEDIRTVVLPSLKKGRNIIELEYDFHVLTNIERVYLLGDFEVDIRGTSCTLLPADLSRVEFGNWSIQGYPFYAGNVTYNCEITPSFAGEYFLQVPRFAGPVVTVDLEGKRIGTIALQPRIVDVGALEKGMYKVSITCYGNRENSFGTLHLPDGCTKWFAPNAWRSEHDWWMEGYNVKPMGILQRPQLKTKGKEISFVNRNPEKLWLI</sequence>
<dbReference type="PANTHER" id="PTHR36848">
    <property type="entry name" value="DNA-BINDING PROTEIN (PUTATIVE SECRETED PROTEIN)-RELATED"/>
    <property type="match status" value="1"/>
</dbReference>
<dbReference type="OrthoDB" id="2579248at2759"/>
<evidence type="ECO:0008006" key="3">
    <source>
        <dbReference type="Google" id="ProtNLM"/>
    </source>
</evidence>
<reference evidence="1 2" key="1">
    <citation type="submission" date="2016-03" db="EMBL/GenBank/DDBJ databases">
        <authorList>
            <person name="Ploux O."/>
        </authorList>
    </citation>
    <scope>NUCLEOTIDE SEQUENCE [LARGE SCALE GENOMIC DNA]</scope>
    <source>
        <strain evidence="1 2">UAMH 11012</strain>
    </source>
</reference>
<dbReference type="EMBL" id="FJOG01000016">
    <property type="protein sequence ID" value="CZR60732.1"/>
    <property type="molecule type" value="Genomic_DNA"/>
</dbReference>
<dbReference type="Gene3D" id="3.40.50.880">
    <property type="match status" value="1"/>
</dbReference>
<organism evidence="1 2">
    <name type="scientific">Phialocephala subalpina</name>
    <dbReference type="NCBI Taxonomy" id="576137"/>
    <lineage>
        <taxon>Eukaryota</taxon>
        <taxon>Fungi</taxon>
        <taxon>Dikarya</taxon>
        <taxon>Ascomycota</taxon>
        <taxon>Pezizomycotina</taxon>
        <taxon>Leotiomycetes</taxon>
        <taxon>Helotiales</taxon>
        <taxon>Mollisiaceae</taxon>
        <taxon>Phialocephala</taxon>
        <taxon>Phialocephala fortinii species complex</taxon>
    </lineage>
</organism>
<dbReference type="PANTHER" id="PTHR36848:SF2">
    <property type="entry name" value="SECRETED PROTEIN"/>
    <property type="match status" value="1"/>
</dbReference>
<protein>
    <recommendedName>
        <fullName evidence="3">Glycoside hydrolase family 2</fullName>
    </recommendedName>
</protein>